<keyword evidence="8" id="KW-0966">Cell projection</keyword>
<evidence type="ECO:0000313" key="10">
    <source>
        <dbReference type="EMBL" id="CAI8057960.1"/>
    </source>
</evidence>
<accession>A0AA35U0M6</accession>
<dbReference type="GO" id="GO:0030030">
    <property type="term" value="P:cell projection organization"/>
    <property type="evidence" value="ECO:0007669"/>
    <property type="project" value="UniProtKB-KW"/>
</dbReference>
<sequence length="688" mass="76778">MRNDMYSIFCKNPVWLHRVLASARECCAYSTLTCVSIATRKRWRSPVQLFSGGAVEDCSLSFVKMSAQAESVIRNIIREITLECSAQGETISETLAAFIVKAAVLDPENEFNVERTLTKDDVKKLIGTCVSRLLQRNSPSLDTAKMQVHFDMNYCTRGEFLQEHRRVLDSRLQPVLAEILDARARSREELETLYRKIVSYVLLESGLGSPTELAVVRETTAALQSVFPQTELGVFIALTGEDKQKQLRELSSIVSGIRLFNRDCGKGGEGIDDLPSILKDALKVTSENIEKTLQKTLEAAYQFTGVLCSLTESPHPPPPPSSVLSLKEGLINLRQHETFIRTLMGDILMSAEHLDHLEADFQGTMESLKATVQSKTAVPTAQVYPLFTILSHHWTGYQDEVVLLSVLSSLLPQLAQFIHASHSLVQEDAMTALLDQAPCPSDEERMTMAESGGRIVPGEHSSAEFLFPDTTRDFDKLPVQFKGYCGYTLAVHDRFLLPANPQLGLLHHRGKYYAFSTPEAALTFSNTPEKFISAAVDCSRRSPELIQLLDMHTHFSIGSASFQGGREGVLHRPVTKCDTGTQTDTHFMESNIVRSYEWNEWELRRKAIKLANLRQKVTHSVQTELSHYKRDNDTQVYLPRESACQTKRDAGTSVPRPSVYLAGLRGQGTKPTTVDLTLPVDTHNTITS</sequence>
<comment type="function">
    <text evidence="9">Essential for sperm motility and is involved in the regulation of the beating frequency of motile cilia on the epithelial cells of the respiratory tract. Required for the establishment of radial spokes in sperm flagella.</text>
</comment>
<evidence type="ECO:0000256" key="2">
    <source>
        <dbReference type="ARBA" id="ARBA00010500"/>
    </source>
</evidence>
<name>A0AA35U0M6_GEOBA</name>
<dbReference type="GO" id="GO:0005930">
    <property type="term" value="C:axoneme"/>
    <property type="evidence" value="ECO:0007669"/>
    <property type="project" value="UniProtKB-SubCell"/>
</dbReference>
<dbReference type="InterPro" id="IPR021897">
    <property type="entry name" value="FAP206"/>
</dbReference>
<dbReference type="GO" id="GO:0003356">
    <property type="term" value="P:regulation of cilium beat frequency"/>
    <property type="evidence" value="ECO:0007669"/>
    <property type="project" value="TreeGrafter"/>
</dbReference>
<evidence type="ECO:0000256" key="6">
    <source>
        <dbReference type="ARBA" id="ARBA00023069"/>
    </source>
</evidence>
<evidence type="ECO:0000256" key="4">
    <source>
        <dbReference type="ARBA" id="ARBA00022490"/>
    </source>
</evidence>
<comment type="caution">
    <text evidence="10">The sequence shown here is derived from an EMBL/GenBank/DDBJ whole genome shotgun (WGS) entry which is preliminary data.</text>
</comment>
<evidence type="ECO:0000256" key="9">
    <source>
        <dbReference type="ARBA" id="ARBA00045321"/>
    </source>
</evidence>
<protein>
    <recommendedName>
        <fullName evidence="3">Cilia- and flagella-associated protein 206</fullName>
    </recommendedName>
</protein>
<keyword evidence="7" id="KW-0206">Cytoskeleton</keyword>
<evidence type="ECO:0000313" key="11">
    <source>
        <dbReference type="Proteomes" id="UP001174909"/>
    </source>
</evidence>
<dbReference type="PANTHER" id="PTHR21442">
    <property type="entry name" value="CILIA- AND FLAGELLA-ASSOCIATED PROTEIN 206"/>
    <property type="match status" value="1"/>
</dbReference>
<evidence type="ECO:0000256" key="8">
    <source>
        <dbReference type="ARBA" id="ARBA00023273"/>
    </source>
</evidence>
<keyword evidence="4" id="KW-0963">Cytoplasm</keyword>
<gene>
    <name evidence="10" type="ORF">GBAR_LOCUS31545</name>
</gene>
<keyword evidence="10" id="KW-0282">Flagellum</keyword>
<dbReference type="PANTHER" id="PTHR21442:SF0">
    <property type="entry name" value="CILIA- AND FLAGELLA-ASSOCIATED PROTEIN 206"/>
    <property type="match status" value="1"/>
</dbReference>
<comment type="subcellular location">
    <subcellularLocation>
        <location evidence="1">Cytoplasm</location>
        <location evidence="1">Cytoskeleton</location>
        <location evidence="1">Cilium axoneme</location>
    </subcellularLocation>
</comment>
<evidence type="ECO:0000256" key="7">
    <source>
        <dbReference type="ARBA" id="ARBA00023212"/>
    </source>
</evidence>
<evidence type="ECO:0000256" key="1">
    <source>
        <dbReference type="ARBA" id="ARBA00004430"/>
    </source>
</evidence>
<dbReference type="Pfam" id="PF12018">
    <property type="entry name" value="FAP206"/>
    <property type="match status" value="1"/>
</dbReference>
<dbReference type="Proteomes" id="UP001174909">
    <property type="component" value="Unassembled WGS sequence"/>
</dbReference>
<organism evidence="10 11">
    <name type="scientific">Geodia barretti</name>
    <name type="common">Barrett's horny sponge</name>
    <dbReference type="NCBI Taxonomy" id="519541"/>
    <lineage>
        <taxon>Eukaryota</taxon>
        <taxon>Metazoa</taxon>
        <taxon>Porifera</taxon>
        <taxon>Demospongiae</taxon>
        <taxon>Heteroscleromorpha</taxon>
        <taxon>Tetractinellida</taxon>
        <taxon>Astrophorina</taxon>
        <taxon>Geodiidae</taxon>
        <taxon>Geodia</taxon>
    </lineage>
</organism>
<keyword evidence="6" id="KW-0969">Cilium</keyword>
<evidence type="ECO:0000256" key="5">
    <source>
        <dbReference type="ARBA" id="ARBA00022794"/>
    </source>
</evidence>
<dbReference type="EMBL" id="CASHTH010004484">
    <property type="protein sequence ID" value="CAI8057960.1"/>
    <property type="molecule type" value="Genomic_DNA"/>
</dbReference>
<keyword evidence="5" id="KW-0970">Cilium biogenesis/degradation</keyword>
<keyword evidence="11" id="KW-1185">Reference proteome</keyword>
<reference evidence="10" key="1">
    <citation type="submission" date="2023-03" db="EMBL/GenBank/DDBJ databases">
        <authorList>
            <person name="Steffen K."/>
            <person name="Cardenas P."/>
        </authorList>
    </citation>
    <scope>NUCLEOTIDE SEQUENCE</scope>
</reference>
<proteinExistence type="inferred from homology"/>
<dbReference type="GO" id="GO:0036064">
    <property type="term" value="C:ciliary basal body"/>
    <property type="evidence" value="ECO:0007669"/>
    <property type="project" value="TreeGrafter"/>
</dbReference>
<dbReference type="AlphaFoldDB" id="A0AA35U0M6"/>
<comment type="similarity">
    <text evidence="2">Belongs to the CFAP206 family.</text>
</comment>
<evidence type="ECO:0000256" key="3">
    <source>
        <dbReference type="ARBA" id="ARBA00021602"/>
    </source>
</evidence>